<evidence type="ECO:0000313" key="4">
    <source>
        <dbReference type="Proteomes" id="UP000154438"/>
    </source>
</evidence>
<dbReference type="Pfam" id="PF01646">
    <property type="entry name" value="Herpes_UL24"/>
    <property type="match status" value="1"/>
</dbReference>
<evidence type="ECO:0000256" key="1">
    <source>
        <dbReference type="ARBA" id="ARBA00010536"/>
    </source>
</evidence>
<gene>
    <name evidence="3" type="primary">UL24</name>
</gene>
<proteinExistence type="inferred from homology"/>
<reference evidence="3 4" key="1">
    <citation type="journal article" date="2016" name="Genome Announc.">
        <title>Complete Genome Sequence of a Variant Pseudorabies Virus Strain Isolated in Central China.</title>
        <authorList>
            <person name="Xiang S."/>
            <person name="Zhou Z."/>
            <person name="Hu X."/>
            <person name="Li Y."/>
            <person name="Zhang C."/>
            <person name="Wang J."/>
            <person name="Li X."/>
            <person name="Tan F."/>
            <person name="Tian K."/>
        </authorList>
    </citation>
    <scope>NUCLEOTIDE SEQUENCE [LARGE SCALE GENOMIC DNA]</scope>
    <source>
        <strain evidence="3">HN1201</strain>
    </source>
</reference>
<sequence>MRIPARFRAGIRCHNRFYERLRRDPSAYGESLFGLPRETLKKASLTLAFEVNLGVRRPDCVCVVRLGAGPHLCFLIELKTCRFPGNLNTPSKRGQRHEGLCQLRDSARLLAAAVPPGGEEITLVPLLVFVAQRSMRVLDVTRLPCTQTRGNASAMAATVRGLAEYVAGPRR</sequence>
<protein>
    <recommendedName>
        <fullName evidence="2">Protein UL24 homolog</fullName>
    </recommendedName>
</protein>
<dbReference type="Proteomes" id="UP000154438">
    <property type="component" value="Segment"/>
</dbReference>
<dbReference type="EMBL" id="KP722022">
    <property type="protein sequence ID" value="ALT14254.1"/>
    <property type="molecule type" value="Genomic_DNA"/>
</dbReference>
<dbReference type="InterPro" id="IPR002580">
    <property type="entry name" value="Herpes_UL24"/>
</dbReference>
<organism evidence="3 4">
    <name type="scientific">Suid herpesvirus 1</name>
    <name type="common">SuHV-1</name>
    <name type="synonym">Pseudorabies virus</name>
    <dbReference type="NCBI Taxonomy" id="10345"/>
    <lineage>
        <taxon>Viruses</taxon>
        <taxon>Duplodnaviria</taxon>
        <taxon>Heunggongvirae</taxon>
        <taxon>Peploviricota</taxon>
        <taxon>Herviviricetes</taxon>
        <taxon>Herpesvirales</taxon>
        <taxon>Orthoherpesviridae</taxon>
        <taxon>Alphaherpesvirinae</taxon>
        <taxon>Varicellovirus</taxon>
        <taxon>Varicellovirus suidalpha1</taxon>
    </lineage>
</organism>
<evidence type="ECO:0000256" key="2">
    <source>
        <dbReference type="ARBA" id="ARBA00016925"/>
    </source>
</evidence>
<comment type="similarity">
    <text evidence="1">Belongs to the herpesviridae UL24 family.</text>
</comment>
<evidence type="ECO:0000313" key="3">
    <source>
        <dbReference type="EMBL" id="ALT14254.1"/>
    </source>
</evidence>
<accession>A0A109PCG7</accession>
<name>A0A109PCG7_SUHV</name>